<evidence type="ECO:0000313" key="1">
    <source>
        <dbReference type="EMBL" id="KYO39758.1"/>
    </source>
</evidence>
<dbReference type="Proteomes" id="UP000050525">
    <property type="component" value="Unassembled WGS sequence"/>
</dbReference>
<evidence type="ECO:0000313" key="2">
    <source>
        <dbReference type="Proteomes" id="UP000050525"/>
    </source>
</evidence>
<proteinExistence type="predicted"/>
<protein>
    <submittedName>
        <fullName evidence="1">Uncharacterized protein</fullName>
    </submittedName>
</protein>
<name>A0A151NSJ4_ALLMI</name>
<keyword evidence="2" id="KW-1185">Reference proteome</keyword>
<reference evidence="1 2" key="1">
    <citation type="journal article" date="2012" name="Genome Biol.">
        <title>Sequencing three crocodilian genomes to illuminate the evolution of archosaurs and amniotes.</title>
        <authorList>
            <person name="St John J.A."/>
            <person name="Braun E.L."/>
            <person name="Isberg S.R."/>
            <person name="Miles L.G."/>
            <person name="Chong A.Y."/>
            <person name="Gongora J."/>
            <person name="Dalzell P."/>
            <person name="Moran C."/>
            <person name="Bed'hom B."/>
            <person name="Abzhanov A."/>
            <person name="Burgess S.C."/>
            <person name="Cooksey A.M."/>
            <person name="Castoe T.A."/>
            <person name="Crawford N.G."/>
            <person name="Densmore L.D."/>
            <person name="Drew J.C."/>
            <person name="Edwards S.V."/>
            <person name="Faircloth B.C."/>
            <person name="Fujita M.K."/>
            <person name="Greenwold M.J."/>
            <person name="Hoffmann F.G."/>
            <person name="Howard J.M."/>
            <person name="Iguchi T."/>
            <person name="Janes D.E."/>
            <person name="Khan S.Y."/>
            <person name="Kohno S."/>
            <person name="de Koning A.J."/>
            <person name="Lance S.L."/>
            <person name="McCarthy F.M."/>
            <person name="McCormack J.E."/>
            <person name="Merchant M.E."/>
            <person name="Peterson D.G."/>
            <person name="Pollock D.D."/>
            <person name="Pourmand N."/>
            <person name="Raney B.J."/>
            <person name="Roessler K.A."/>
            <person name="Sanford J.R."/>
            <person name="Sawyer R.H."/>
            <person name="Schmidt C.J."/>
            <person name="Triplett E.W."/>
            <person name="Tuberville T.D."/>
            <person name="Venegas-Anaya M."/>
            <person name="Howard J.T."/>
            <person name="Jarvis E.D."/>
            <person name="Guillette L.J.Jr."/>
            <person name="Glenn T.C."/>
            <person name="Green R.E."/>
            <person name="Ray D.A."/>
        </authorList>
    </citation>
    <scope>NUCLEOTIDE SEQUENCE [LARGE SCALE GENOMIC DNA]</scope>
    <source>
        <strain evidence="1">KSC_2009_1</strain>
    </source>
</reference>
<accession>A0A151NSJ4</accession>
<dbReference type="EMBL" id="AKHW03002185">
    <property type="protein sequence ID" value="KYO39758.1"/>
    <property type="molecule type" value="Genomic_DNA"/>
</dbReference>
<sequence length="75" mass="8501">MQADAGSMYCYIITRQFTQALCRTKNHLLVISEVKTPATTNTHPSIILVRIFDGSNWKNLIIRPKGTLTHLCCDH</sequence>
<gene>
    <name evidence="1" type="ORF">Y1Q_0018778</name>
</gene>
<comment type="caution">
    <text evidence="1">The sequence shown here is derived from an EMBL/GenBank/DDBJ whole genome shotgun (WGS) entry which is preliminary data.</text>
</comment>
<organism evidence="1 2">
    <name type="scientific">Alligator mississippiensis</name>
    <name type="common">American alligator</name>
    <dbReference type="NCBI Taxonomy" id="8496"/>
    <lineage>
        <taxon>Eukaryota</taxon>
        <taxon>Metazoa</taxon>
        <taxon>Chordata</taxon>
        <taxon>Craniata</taxon>
        <taxon>Vertebrata</taxon>
        <taxon>Euteleostomi</taxon>
        <taxon>Archelosauria</taxon>
        <taxon>Archosauria</taxon>
        <taxon>Crocodylia</taxon>
        <taxon>Alligatoridae</taxon>
        <taxon>Alligatorinae</taxon>
        <taxon>Alligator</taxon>
    </lineage>
</organism>
<dbReference type="AlphaFoldDB" id="A0A151NSJ4"/>